<feature type="transmembrane region" description="Helical" evidence="6">
    <location>
        <begin position="102"/>
        <end position="124"/>
    </location>
</feature>
<keyword evidence="9" id="KW-1185">Reference proteome</keyword>
<dbReference type="Proteomes" id="UP001338137">
    <property type="component" value="Unassembled WGS sequence"/>
</dbReference>
<dbReference type="InterPro" id="IPR001958">
    <property type="entry name" value="Tet-R_TetA/multi-R_MdtG-like"/>
</dbReference>
<feature type="transmembrane region" description="Helical" evidence="6">
    <location>
        <begin position="166"/>
        <end position="185"/>
    </location>
</feature>
<dbReference type="Pfam" id="PF07690">
    <property type="entry name" value="MFS_1"/>
    <property type="match status" value="1"/>
</dbReference>
<dbReference type="PANTHER" id="PTHR42718:SF49">
    <property type="entry name" value="EXPORT PROTEIN"/>
    <property type="match status" value="1"/>
</dbReference>
<evidence type="ECO:0000259" key="7">
    <source>
        <dbReference type="PROSITE" id="PS50850"/>
    </source>
</evidence>
<keyword evidence="3 6" id="KW-0812">Transmembrane</keyword>
<comment type="caution">
    <text evidence="8">The sequence shown here is derived from an EMBL/GenBank/DDBJ whole genome shotgun (WGS) entry which is preliminary data.</text>
</comment>
<dbReference type="InterPro" id="IPR036259">
    <property type="entry name" value="MFS_trans_sf"/>
</dbReference>
<evidence type="ECO:0000313" key="8">
    <source>
        <dbReference type="EMBL" id="MEC0227339.1"/>
    </source>
</evidence>
<accession>A0ABU6G112</accession>
<feature type="transmembrane region" description="Helical" evidence="6">
    <location>
        <begin position="222"/>
        <end position="246"/>
    </location>
</feature>
<evidence type="ECO:0000313" key="9">
    <source>
        <dbReference type="Proteomes" id="UP001338137"/>
    </source>
</evidence>
<evidence type="ECO:0000256" key="3">
    <source>
        <dbReference type="ARBA" id="ARBA00022692"/>
    </source>
</evidence>
<name>A0ABU6G112_9BACL</name>
<dbReference type="Gene3D" id="1.20.1720.10">
    <property type="entry name" value="Multidrug resistance protein D"/>
    <property type="match status" value="1"/>
</dbReference>
<organism evidence="8 9">
    <name type="scientific">Paenibacillus alba</name>
    <dbReference type="NCBI Taxonomy" id="1197127"/>
    <lineage>
        <taxon>Bacteria</taxon>
        <taxon>Bacillati</taxon>
        <taxon>Bacillota</taxon>
        <taxon>Bacilli</taxon>
        <taxon>Bacillales</taxon>
        <taxon>Paenibacillaceae</taxon>
        <taxon>Paenibacillus</taxon>
    </lineage>
</organism>
<feature type="transmembrane region" description="Helical" evidence="6">
    <location>
        <begin position="330"/>
        <end position="349"/>
    </location>
</feature>
<evidence type="ECO:0000256" key="4">
    <source>
        <dbReference type="ARBA" id="ARBA00022989"/>
    </source>
</evidence>
<keyword evidence="2" id="KW-0813">Transport</keyword>
<dbReference type="EMBL" id="JARLKY010000019">
    <property type="protein sequence ID" value="MEC0227339.1"/>
    <property type="molecule type" value="Genomic_DNA"/>
</dbReference>
<feature type="transmembrane region" description="Helical" evidence="6">
    <location>
        <begin position="403"/>
        <end position="425"/>
    </location>
</feature>
<evidence type="ECO:0000256" key="6">
    <source>
        <dbReference type="SAM" id="Phobius"/>
    </source>
</evidence>
<protein>
    <submittedName>
        <fullName evidence="8">MFS transporter</fullName>
    </submittedName>
</protein>
<dbReference type="Gene3D" id="1.20.1250.20">
    <property type="entry name" value="MFS general substrate transporter like domains"/>
    <property type="match status" value="1"/>
</dbReference>
<dbReference type="PANTHER" id="PTHR42718">
    <property type="entry name" value="MAJOR FACILITATOR SUPERFAMILY MULTIDRUG TRANSPORTER MFSC"/>
    <property type="match status" value="1"/>
</dbReference>
<dbReference type="InterPro" id="IPR011701">
    <property type="entry name" value="MFS"/>
</dbReference>
<feature type="transmembrane region" description="Helical" evidence="6">
    <location>
        <begin position="136"/>
        <end position="160"/>
    </location>
</feature>
<dbReference type="CDD" id="cd17321">
    <property type="entry name" value="MFS_MMR_MDR_like"/>
    <property type="match status" value="1"/>
</dbReference>
<comment type="subcellular location">
    <subcellularLocation>
        <location evidence="1">Cell membrane</location>
        <topology evidence="1">Multi-pass membrane protein</topology>
    </subcellularLocation>
</comment>
<feature type="transmembrane region" description="Helical" evidence="6">
    <location>
        <begin position="47"/>
        <end position="65"/>
    </location>
</feature>
<reference evidence="8 9" key="1">
    <citation type="submission" date="2023-03" db="EMBL/GenBank/DDBJ databases">
        <title>Bacillus Genome Sequencing.</title>
        <authorList>
            <person name="Dunlap C."/>
        </authorList>
    </citation>
    <scope>NUCLEOTIDE SEQUENCE [LARGE SCALE GENOMIC DNA]</scope>
    <source>
        <strain evidence="8 9">BD-533</strain>
    </source>
</reference>
<feature type="transmembrane region" description="Helical" evidence="6">
    <location>
        <begin position="468"/>
        <end position="495"/>
    </location>
</feature>
<feature type="transmembrane region" description="Helical" evidence="6">
    <location>
        <begin position="294"/>
        <end position="318"/>
    </location>
</feature>
<feature type="domain" description="Major facilitator superfamily (MFS) profile" evidence="7">
    <location>
        <begin position="11"/>
        <end position="503"/>
    </location>
</feature>
<keyword evidence="5 6" id="KW-0472">Membrane</keyword>
<dbReference type="InterPro" id="IPR020846">
    <property type="entry name" value="MFS_dom"/>
</dbReference>
<evidence type="ECO:0000256" key="2">
    <source>
        <dbReference type="ARBA" id="ARBA00022448"/>
    </source>
</evidence>
<keyword evidence="4 6" id="KW-1133">Transmembrane helix</keyword>
<feature type="transmembrane region" description="Helical" evidence="6">
    <location>
        <begin position="355"/>
        <end position="373"/>
    </location>
</feature>
<dbReference type="RefSeq" id="WP_326071679.1">
    <property type="nucleotide sequence ID" value="NZ_JARLKY010000019.1"/>
</dbReference>
<feature type="transmembrane region" description="Helical" evidence="6">
    <location>
        <begin position="197"/>
        <end position="216"/>
    </location>
</feature>
<evidence type="ECO:0000256" key="1">
    <source>
        <dbReference type="ARBA" id="ARBA00004651"/>
    </source>
</evidence>
<feature type="transmembrane region" description="Helical" evidence="6">
    <location>
        <begin position="77"/>
        <end position="96"/>
    </location>
</feature>
<dbReference type="SUPFAM" id="SSF103473">
    <property type="entry name" value="MFS general substrate transporter"/>
    <property type="match status" value="1"/>
</dbReference>
<gene>
    <name evidence="8" type="ORF">P4I72_09405</name>
</gene>
<dbReference type="PRINTS" id="PR01035">
    <property type="entry name" value="TCRTETA"/>
</dbReference>
<feature type="transmembrane region" description="Helical" evidence="6">
    <location>
        <begin position="267"/>
        <end position="288"/>
    </location>
</feature>
<evidence type="ECO:0000256" key="5">
    <source>
        <dbReference type="ARBA" id="ARBA00023136"/>
    </source>
</evidence>
<sequence>MSKYSSKNIIALAAICLSALMFGLEISSVPVILPTLEKVLHGNLKDMQWIMNAYTIACATVLMAVGSLADRYGRRRIFIISLVLFGVTSLICGLAQNTSVLIVSRFLQGVGAGAMQICQIAILSHRFQEGRERSKAFGTWGIVFGIGLGFGPIIGGMIVAAWNWHWVFLIHVPLTILTLILVFGGVEESSDPQAKKLDVIGIVTLSLAVFGLAYFITQGAELGFTSIASISILGVAAASFITFLFVEKLSAHPMFDFSVFRIRNFSGAILGSIGMNFSFWPFMIYLPIYFQSGLGYGIVAAGLSLLAYALPTLVIPPLAERLSLRYQPRIVIPSGLFIIGLGFIMMKYGSGGDHANWLTMLPGSLLAGIGLGLTNTPVTNTTTGSVPITRAGMASGIDMSARLISLAINIAVMGFILQEGILSYLRGALPGTLDTTQLRTLAGKIAAGNSASLKMGLPELSSLDASGAVVHAALVHGFGLVMLYGGIGVWVLAAISYMTFGSRSSQA</sequence>
<dbReference type="PROSITE" id="PS50850">
    <property type="entry name" value="MFS"/>
    <property type="match status" value="1"/>
</dbReference>
<proteinExistence type="predicted"/>